<dbReference type="EMBL" id="AOGT01002057">
    <property type="protein sequence ID" value="EMG46291.1"/>
    <property type="molecule type" value="Genomic_DNA"/>
</dbReference>
<sequence>MSTYRSKRVIPSAINTPISIRAHNVKNVTGSDVERILTEFIDASELNISGKVTDETKTTGLAGNSESPAVLSQLKRIQRSLRGLPPIISEQPSVSKTSEEPDRQNKKIKFDDSDENDAKESEKNDEESEESEESESSEASEVEDKKRKREDKDKTDKKKKHKH</sequence>
<dbReference type="HOGENOM" id="CLU_109030_0_0_1"/>
<protein>
    <submittedName>
        <fullName evidence="2">Uncharacterized protein</fullName>
    </submittedName>
</protein>
<dbReference type="AlphaFoldDB" id="M3IIU3"/>
<feature type="region of interest" description="Disordered" evidence="1">
    <location>
        <begin position="82"/>
        <end position="163"/>
    </location>
</feature>
<feature type="compositionally biased region" description="Basic and acidic residues" evidence="1">
    <location>
        <begin position="97"/>
        <end position="122"/>
    </location>
</feature>
<dbReference type="Proteomes" id="UP000011777">
    <property type="component" value="Unassembled WGS sequence"/>
</dbReference>
<dbReference type="STRING" id="1245528.M3IIU3"/>
<keyword evidence="3" id="KW-1185">Reference proteome</keyword>
<accession>M3IIU3</accession>
<comment type="caution">
    <text evidence="2">The sequence shown here is derived from an EMBL/GenBank/DDBJ whole genome shotgun (WGS) entry which is preliminary data.</text>
</comment>
<organism evidence="2 3">
    <name type="scientific">Candida maltosa (strain Xu316)</name>
    <name type="common">Yeast</name>
    <dbReference type="NCBI Taxonomy" id="1245528"/>
    <lineage>
        <taxon>Eukaryota</taxon>
        <taxon>Fungi</taxon>
        <taxon>Dikarya</taxon>
        <taxon>Ascomycota</taxon>
        <taxon>Saccharomycotina</taxon>
        <taxon>Pichiomycetes</taxon>
        <taxon>Debaryomycetaceae</taxon>
        <taxon>Candida/Lodderomyces clade</taxon>
        <taxon>Candida</taxon>
    </lineage>
</organism>
<name>M3IIU3_CANMX</name>
<evidence type="ECO:0000313" key="2">
    <source>
        <dbReference type="EMBL" id="EMG46291.1"/>
    </source>
</evidence>
<proteinExistence type="predicted"/>
<dbReference type="Pfam" id="PF08203">
    <property type="entry name" value="RNA_polI_A14"/>
    <property type="match status" value="1"/>
</dbReference>
<evidence type="ECO:0000256" key="1">
    <source>
        <dbReference type="SAM" id="MobiDB-lite"/>
    </source>
</evidence>
<reference evidence="2 3" key="1">
    <citation type="submission" date="2013-02" db="EMBL/GenBank/DDBJ databases">
        <title>Genome sequence of Candida maltosa Xu316, a potential industrial strain for xylitol and ethanol production.</title>
        <authorList>
            <person name="Yu J."/>
            <person name="Wang Q."/>
            <person name="Geng X."/>
            <person name="Bao W."/>
            <person name="He P."/>
            <person name="Cai J."/>
        </authorList>
    </citation>
    <scope>NUCLEOTIDE SEQUENCE [LARGE SCALE GENOMIC DNA]</scope>
    <source>
        <strain evidence="3">Xu316</strain>
    </source>
</reference>
<dbReference type="InterPro" id="IPR013239">
    <property type="entry name" value="RNA_polI_Rpa14"/>
</dbReference>
<evidence type="ECO:0000313" key="3">
    <source>
        <dbReference type="Proteomes" id="UP000011777"/>
    </source>
</evidence>
<gene>
    <name evidence="2" type="ORF">G210_3474</name>
</gene>
<dbReference type="Gene3D" id="6.10.250.3390">
    <property type="match status" value="1"/>
</dbReference>
<dbReference type="OMA" id="FISECDH"/>
<feature type="compositionally biased region" description="Acidic residues" evidence="1">
    <location>
        <begin position="123"/>
        <end position="141"/>
    </location>
</feature>
<dbReference type="eggNOG" id="ENOG502S8XT">
    <property type="taxonomic scope" value="Eukaryota"/>
</dbReference>
<dbReference type="OrthoDB" id="4093689at2759"/>
<feature type="compositionally biased region" description="Basic and acidic residues" evidence="1">
    <location>
        <begin position="142"/>
        <end position="156"/>
    </location>
</feature>